<comment type="caution">
    <text evidence="2">The sequence shown here is derived from an EMBL/GenBank/DDBJ whole genome shotgun (WGS) entry which is preliminary data.</text>
</comment>
<name>A0ABU5K9C9_9ACTN</name>
<evidence type="ECO:0000313" key="3">
    <source>
        <dbReference type="Proteomes" id="UP001291999"/>
    </source>
</evidence>
<keyword evidence="3" id="KW-1185">Reference proteome</keyword>
<dbReference type="Proteomes" id="UP001291999">
    <property type="component" value="Unassembled WGS sequence"/>
</dbReference>
<dbReference type="RefSeq" id="WP_322423824.1">
    <property type="nucleotide sequence ID" value="NZ_JAXQPW010000001.1"/>
</dbReference>
<proteinExistence type="predicted"/>
<evidence type="ECO:0000313" key="2">
    <source>
        <dbReference type="EMBL" id="MDZ5661574.1"/>
    </source>
</evidence>
<feature type="region of interest" description="Disordered" evidence="1">
    <location>
        <begin position="1"/>
        <end position="64"/>
    </location>
</feature>
<sequence>MSINDGDQQAPTDVDIDAEDESTDRLEPEAPAHVDPDPEAVVHDGDRDDEAVVEGADPTPPQPS</sequence>
<feature type="compositionally biased region" description="Polar residues" evidence="1">
    <location>
        <begin position="1"/>
        <end position="11"/>
    </location>
</feature>
<feature type="compositionally biased region" description="Basic and acidic residues" evidence="1">
    <location>
        <begin position="23"/>
        <end position="46"/>
    </location>
</feature>
<accession>A0ABU5K9C9</accession>
<reference evidence="2 3" key="1">
    <citation type="submission" date="2023-11" db="EMBL/GenBank/DDBJ databases">
        <title>Novel species in genus Nocardioides.</title>
        <authorList>
            <person name="Zhou H."/>
        </authorList>
    </citation>
    <scope>NUCLEOTIDE SEQUENCE [LARGE SCALE GENOMIC DNA]</scope>
    <source>
        <strain evidence="2 3">S-58</strain>
    </source>
</reference>
<protein>
    <submittedName>
        <fullName evidence="2">Uncharacterized protein</fullName>
    </submittedName>
</protein>
<evidence type="ECO:0000256" key="1">
    <source>
        <dbReference type="SAM" id="MobiDB-lite"/>
    </source>
</evidence>
<dbReference type="EMBL" id="JAXQPW010000001">
    <property type="protein sequence ID" value="MDZ5661574.1"/>
    <property type="molecule type" value="Genomic_DNA"/>
</dbReference>
<gene>
    <name evidence="2" type="ORF">SFC79_07330</name>
</gene>
<organism evidence="2 3">
    <name type="scientific">Nocardioides renjunii</name>
    <dbReference type="NCBI Taxonomy" id="3095075"/>
    <lineage>
        <taxon>Bacteria</taxon>
        <taxon>Bacillati</taxon>
        <taxon>Actinomycetota</taxon>
        <taxon>Actinomycetes</taxon>
        <taxon>Propionibacteriales</taxon>
        <taxon>Nocardioidaceae</taxon>
        <taxon>Nocardioides</taxon>
    </lineage>
</organism>